<dbReference type="InterPro" id="IPR009078">
    <property type="entry name" value="Ferritin-like_SF"/>
</dbReference>
<proteinExistence type="predicted"/>
<dbReference type="EMBL" id="KN825772">
    <property type="protein sequence ID" value="KIK81574.1"/>
    <property type="molecule type" value="Genomic_DNA"/>
</dbReference>
<name>A0A0D0DIZ8_9AGAM</name>
<evidence type="ECO:0000313" key="2">
    <source>
        <dbReference type="Proteomes" id="UP000054538"/>
    </source>
</evidence>
<evidence type="ECO:0000313" key="1">
    <source>
        <dbReference type="EMBL" id="KIK81574.1"/>
    </source>
</evidence>
<reference evidence="1 2" key="1">
    <citation type="submission" date="2014-04" db="EMBL/GenBank/DDBJ databases">
        <authorList>
            <consortium name="DOE Joint Genome Institute"/>
            <person name="Kuo A."/>
            <person name="Kohler A."/>
            <person name="Jargeat P."/>
            <person name="Nagy L.G."/>
            <person name="Floudas D."/>
            <person name="Copeland A."/>
            <person name="Barry K.W."/>
            <person name="Cichocki N."/>
            <person name="Veneault-Fourrey C."/>
            <person name="LaButti K."/>
            <person name="Lindquist E.A."/>
            <person name="Lipzen A."/>
            <person name="Lundell T."/>
            <person name="Morin E."/>
            <person name="Murat C."/>
            <person name="Sun H."/>
            <person name="Tunlid A."/>
            <person name="Henrissat B."/>
            <person name="Grigoriev I.V."/>
            <person name="Hibbett D.S."/>
            <person name="Martin F."/>
            <person name="Nordberg H.P."/>
            <person name="Cantor M.N."/>
            <person name="Hua S.X."/>
        </authorList>
    </citation>
    <scope>NUCLEOTIDE SEQUENCE [LARGE SCALE GENOMIC DNA]</scope>
    <source>
        <strain evidence="1 2">Ve08.2h10</strain>
    </source>
</reference>
<dbReference type="AlphaFoldDB" id="A0A0D0DIZ8"/>
<dbReference type="Proteomes" id="UP000054538">
    <property type="component" value="Unassembled WGS sequence"/>
</dbReference>
<dbReference type="InParanoid" id="A0A0D0DIZ8"/>
<dbReference type="InterPro" id="IPR039254">
    <property type="entry name" value="Rds1"/>
</dbReference>
<dbReference type="SUPFAM" id="SSF47240">
    <property type="entry name" value="Ferritin-like"/>
    <property type="match status" value="1"/>
</dbReference>
<dbReference type="HOGENOM" id="CLU_029630_0_0_1"/>
<dbReference type="PANTHER" id="PTHR38705">
    <property type="entry name" value="PROTEIN RDS1"/>
    <property type="match status" value="1"/>
</dbReference>
<accession>A0A0D0DIZ8</accession>
<dbReference type="Pfam" id="PF13668">
    <property type="entry name" value="Ferritin_2"/>
    <property type="match status" value="1"/>
</dbReference>
<dbReference type="CDD" id="cd00657">
    <property type="entry name" value="Ferritin_like"/>
    <property type="match status" value="1"/>
</dbReference>
<dbReference type="STRING" id="930991.A0A0D0DIZ8"/>
<gene>
    <name evidence="1" type="ORF">PAXRUDRAFT_155795</name>
</gene>
<dbReference type="OrthoDB" id="2098436at2759"/>
<organism evidence="1 2">
    <name type="scientific">Paxillus rubicundulus Ve08.2h10</name>
    <dbReference type="NCBI Taxonomy" id="930991"/>
    <lineage>
        <taxon>Eukaryota</taxon>
        <taxon>Fungi</taxon>
        <taxon>Dikarya</taxon>
        <taxon>Basidiomycota</taxon>
        <taxon>Agaricomycotina</taxon>
        <taxon>Agaricomycetes</taxon>
        <taxon>Agaricomycetidae</taxon>
        <taxon>Boletales</taxon>
        <taxon>Paxilineae</taxon>
        <taxon>Paxillaceae</taxon>
        <taxon>Paxillus</taxon>
    </lineage>
</organism>
<protein>
    <submittedName>
        <fullName evidence="1">Uncharacterized protein</fullName>
    </submittedName>
</protein>
<dbReference type="PANTHER" id="PTHR38705:SF1">
    <property type="entry name" value="PROTEIN RDS1"/>
    <property type="match status" value="1"/>
</dbReference>
<sequence>MQALNFVLALEHMGNTFYNQSLKRYRQDDFVQNGLPTWARSRWVEVAEHQATYVSFLKNVLGDEAVQPCTYSFPHDDPWSFAELSYVLETISTSAYSGAARYLDDKDLVSTFGSILAVKARHSAWVNSAISDANPWSTAFDTPLNLNQILTITSAFVVSCPMTQSALVGPFKAFPNLSFPSNSQPGQIVRPSFAFPQSLDPLYVWFTGGFQSVVVPINEDRTVSIPPQIKGSLYAMVLSSKTTMSDELTVAGPAFLNFNFDANGRRIPLDS</sequence>
<keyword evidence="2" id="KW-1185">Reference proteome</keyword>
<reference evidence="2" key="2">
    <citation type="submission" date="2015-01" db="EMBL/GenBank/DDBJ databases">
        <title>Evolutionary Origins and Diversification of the Mycorrhizal Mutualists.</title>
        <authorList>
            <consortium name="DOE Joint Genome Institute"/>
            <consortium name="Mycorrhizal Genomics Consortium"/>
            <person name="Kohler A."/>
            <person name="Kuo A."/>
            <person name="Nagy L.G."/>
            <person name="Floudas D."/>
            <person name="Copeland A."/>
            <person name="Barry K.W."/>
            <person name="Cichocki N."/>
            <person name="Veneault-Fourrey C."/>
            <person name="LaButti K."/>
            <person name="Lindquist E.A."/>
            <person name="Lipzen A."/>
            <person name="Lundell T."/>
            <person name="Morin E."/>
            <person name="Murat C."/>
            <person name="Riley R."/>
            <person name="Ohm R."/>
            <person name="Sun H."/>
            <person name="Tunlid A."/>
            <person name="Henrissat B."/>
            <person name="Grigoriev I.V."/>
            <person name="Hibbett D.S."/>
            <person name="Martin F."/>
        </authorList>
    </citation>
    <scope>NUCLEOTIDE SEQUENCE [LARGE SCALE GENOMIC DNA]</scope>
    <source>
        <strain evidence="2">Ve08.2h10</strain>
    </source>
</reference>